<dbReference type="Proteomes" id="UP001418796">
    <property type="component" value="Unassembled WGS sequence"/>
</dbReference>
<proteinExistence type="predicted"/>
<comment type="caution">
    <text evidence="2">The sequence shown here is derived from an EMBL/GenBank/DDBJ whole genome shotgun (WGS) entry which is preliminary data.</text>
</comment>
<dbReference type="EMBL" id="JBCITK010000001">
    <property type="protein sequence ID" value="MEN0645425.1"/>
    <property type="molecule type" value="Genomic_DNA"/>
</dbReference>
<keyword evidence="1" id="KW-1133">Transmembrane helix</keyword>
<keyword evidence="1" id="KW-0812">Transmembrane</keyword>
<dbReference type="RefSeq" id="WP_343131998.1">
    <property type="nucleotide sequence ID" value="NZ_JBCITK010000001.1"/>
</dbReference>
<protein>
    <submittedName>
        <fullName evidence="2">Uncharacterized protein</fullName>
    </submittedName>
</protein>
<keyword evidence="3" id="KW-1185">Reference proteome</keyword>
<name>A0ABU9VNE3_9BACI</name>
<gene>
    <name evidence="2" type="ORF">MKY91_19855</name>
</gene>
<reference evidence="2 3" key="1">
    <citation type="submission" date="2024-03" db="EMBL/GenBank/DDBJ databases">
        <title>Bacilli Hybrid Assemblies.</title>
        <authorList>
            <person name="Kovac J."/>
        </authorList>
    </citation>
    <scope>NUCLEOTIDE SEQUENCE [LARGE SCALE GENOMIC DNA]</scope>
    <source>
        <strain evidence="2 3">FSL R7-0666</strain>
    </source>
</reference>
<feature type="transmembrane region" description="Helical" evidence="1">
    <location>
        <begin position="67"/>
        <end position="86"/>
    </location>
</feature>
<evidence type="ECO:0000313" key="2">
    <source>
        <dbReference type="EMBL" id="MEN0645425.1"/>
    </source>
</evidence>
<sequence length="89" mass="10159">MTKGKRISIALINAIPSGLLTLLIALFFASGTIAENYTDETFVAPQFFWMIPFWALFVVIACFKRCLIIGIVLMYLAPFIFLFLFMRLL</sequence>
<evidence type="ECO:0000256" key="1">
    <source>
        <dbReference type="SAM" id="Phobius"/>
    </source>
</evidence>
<accession>A0ABU9VNE3</accession>
<feature type="transmembrane region" description="Helical" evidence="1">
    <location>
        <begin position="42"/>
        <end position="60"/>
    </location>
</feature>
<organism evidence="2 3">
    <name type="scientific">Alkalicoccobacillus gibsonii</name>
    <dbReference type="NCBI Taxonomy" id="79881"/>
    <lineage>
        <taxon>Bacteria</taxon>
        <taxon>Bacillati</taxon>
        <taxon>Bacillota</taxon>
        <taxon>Bacilli</taxon>
        <taxon>Bacillales</taxon>
        <taxon>Bacillaceae</taxon>
        <taxon>Alkalicoccobacillus</taxon>
    </lineage>
</organism>
<feature type="transmembrane region" description="Helical" evidence="1">
    <location>
        <begin position="7"/>
        <end position="30"/>
    </location>
</feature>
<keyword evidence="1" id="KW-0472">Membrane</keyword>
<evidence type="ECO:0000313" key="3">
    <source>
        <dbReference type="Proteomes" id="UP001418796"/>
    </source>
</evidence>